<dbReference type="AlphaFoldDB" id="A0A8H7Z633"/>
<keyword evidence="6" id="KW-0804">Transcription</keyword>
<feature type="region of interest" description="Disordered" evidence="9">
    <location>
        <begin position="257"/>
        <end position="445"/>
    </location>
</feature>
<keyword evidence="2" id="KW-0677">Repeat</keyword>
<feature type="region of interest" description="Disordered" evidence="9">
    <location>
        <begin position="24"/>
        <end position="82"/>
    </location>
</feature>
<name>A0A8H7Z633_AJECA</name>
<evidence type="ECO:0000313" key="11">
    <source>
        <dbReference type="EMBL" id="KAG5304642.1"/>
    </source>
</evidence>
<dbReference type="InterPro" id="IPR013087">
    <property type="entry name" value="Znf_C2H2_type"/>
</dbReference>
<dbReference type="FunFam" id="3.30.160.60:FF:000690">
    <property type="entry name" value="Zinc finger protein 354C"/>
    <property type="match status" value="1"/>
</dbReference>
<dbReference type="PROSITE" id="PS00028">
    <property type="entry name" value="ZINC_FINGER_C2H2_1"/>
    <property type="match status" value="4"/>
</dbReference>
<dbReference type="EMBL" id="JAEVHI010000001">
    <property type="protein sequence ID" value="KAG5304642.1"/>
    <property type="molecule type" value="Genomic_DNA"/>
</dbReference>
<keyword evidence="4" id="KW-0862">Zinc</keyword>
<dbReference type="GO" id="GO:0000978">
    <property type="term" value="F:RNA polymerase II cis-regulatory region sequence-specific DNA binding"/>
    <property type="evidence" value="ECO:0007669"/>
    <property type="project" value="TreeGrafter"/>
</dbReference>
<evidence type="ECO:0000259" key="10">
    <source>
        <dbReference type="PROSITE" id="PS50157"/>
    </source>
</evidence>
<dbReference type="FunFam" id="3.30.160.60:FF:000125">
    <property type="entry name" value="Putative zinc finger protein 143"/>
    <property type="match status" value="1"/>
</dbReference>
<evidence type="ECO:0000256" key="2">
    <source>
        <dbReference type="ARBA" id="ARBA00022737"/>
    </source>
</evidence>
<feature type="compositionally biased region" description="Polar residues" evidence="9">
    <location>
        <begin position="415"/>
        <end position="427"/>
    </location>
</feature>
<evidence type="ECO:0000256" key="1">
    <source>
        <dbReference type="ARBA" id="ARBA00022723"/>
    </source>
</evidence>
<sequence>MDIPTILNEKGTAAAAAAKAQLQQQLAQGTHIKSQSPSEMGSENGTSQNGDQPNIYNPTSQPQPLSTIPQYHSPPQSSVVNSAARSDYIQNDQGKIEYLQNDSSGRTRANGEPAPKTFHCSTCGKGFARRSDLARHERIHSGIRPHVCDWPGCGKQFIQRSALTVHTRVHTGEKPHMCDRCGKPFSDSSSLARHRRIHSGKRPYKCPYANCQKTFTRRTTLTRHQNHHTGTIEEAAAQTEANLRQNKERSIRPLEGVYSEPGSAQSTPSCQRLSASPGNELPPMHLHRQMGEYYMGNNTSIPPHLRSDFQQASPRASPSTSSPPLSTYNSVPHIRPSLTSHPSGYRPPQPLEPPANSDPRPNSVAGSPHISSMGWASPTLNSISSPGSASATEYSYPEPSLPPYSAHIPPHMFFPNSTIRRPQSTEPENYEMKPKLNGDSWTTPV</sequence>
<dbReference type="OrthoDB" id="3437960at2759"/>
<feature type="compositionally biased region" description="Low complexity" evidence="9">
    <location>
        <begin position="312"/>
        <end position="327"/>
    </location>
</feature>
<evidence type="ECO:0000256" key="6">
    <source>
        <dbReference type="ARBA" id="ARBA00023163"/>
    </source>
</evidence>
<evidence type="ECO:0000256" key="4">
    <source>
        <dbReference type="ARBA" id="ARBA00022833"/>
    </source>
</evidence>
<dbReference type="SUPFAM" id="SSF57667">
    <property type="entry name" value="beta-beta-alpha zinc fingers"/>
    <property type="match status" value="2"/>
</dbReference>
<dbReference type="Pfam" id="PF00096">
    <property type="entry name" value="zf-C2H2"/>
    <property type="match status" value="4"/>
</dbReference>
<feature type="domain" description="C2H2-type" evidence="10">
    <location>
        <begin position="204"/>
        <end position="233"/>
    </location>
</feature>
<dbReference type="InterPro" id="IPR036236">
    <property type="entry name" value="Znf_C2H2_sf"/>
</dbReference>
<evidence type="ECO:0000256" key="8">
    <source>
        <dbReference type="PROSITE-ProRule" id="PRU00042"/>
    </source>
</evidence>
<dbReference type="GO" id="GO:0005667">
    <property type="term" value="C:transcription regulator complex"/>
    <property type="evidence" value="ECO:0007669"/>
    <property type="project" value="TreeGrafter"/>
</dbReference>
<evidence type="ECO:0000256" key="3">
    <source>
        <dbReference type="ARBA" id="ARBA00022771"/>
    </source>
</evidence>
<dbReference type="PROSITE" id="PS50157">
    <property type="entry name" value="ZINC_FINGER_C2H2_2"/>
    <property type="match status" value="4"/>
</dbReference>
<dbReference type="GO" id="GO:0000981">
    <property type="term" value="F:DNA-binding transcription factor activity, RNA polymerase II-specific"/>
    <property type="evidence" value="ECO:0007669"/>
    <property type="project" value="UniProtKB-ARBA"/>
</dbReference>
<protein>
    <submittedName>
        <fullName evidence="11">Zinc finger protein</fullName>
    </submittedName>
</protein>
<evidence type="ECO:0000256" key="7">
    <source>
        <dbReference type="ARBA" id="ARBA00023242"/>
    </source>
</evidence>
<dbReference type="PANTHER" id="PTHR14003:SF20">
    <property type="entry name" value="FINGER DOMAIN PROTEIN, PUTATIVE (AFU_ORTHOLOGUE AFUA_4G10380)-RELATED"/>
    <property type="match status" value="1"/>
</dbReference>
<evidence type="ECO:0000313" key="12">
    <source>
        <dbReference type="Proteomes" id="UP000670092"/>
    </source>
</evidence>
<feature type="compositionally biased region" description="Polar residues" evidence="9">
    <location>
        <begin position="378"/>
        <end position="392"/>
    </location>
</feature>
<accession>A0A8H7Z633</accession>
<dbReference type="GO" id="GO:0000785">
    <property type="term" value="C:chromatin"/>
    <property type="evidence" value="ECO:0007669"/>
    <property type="project" value="TreeGrafter"/>
</dbReference>
<keyword evidence="7" id="KW-0539">Nucleus</keyword>
<dbReference type="Proteomes" id="UP000670092">
    <property type="component" value="Unassembled WGS sequence"/>
</dbReference>
<comment type="caution">
    <text evidence="11">The sequence shown here is derived from an EMBL/GenBank/DDBJ whole genome shotgun (WGS) entry which is preliminary data.</text>
</comment>
<dbReference type="PANTHER" id="PTHR14003">
    <property type="entry name" value="TRANSCRIPTIONAL REPRESSOR PROTEIN YY"/>
    <property type="match status" value="1"/>
</dbReference>
<gene>
    <name evidence="11" type="ORF">I7I52_03044</name>
</gene>
<feature type="region of interest" description="Disordered" evidence="9">
    <location>
        <begin position="222"/>
        <end position="245"/>
    </location>
</feature>
<keyword evidence="1" id="KW-0479">Metal-binding</keyword>
<reference evidence="11 12" key="1">
    <citation type="submission" date="2021-01" db="EMBL/GenBank/DDBJ databases">
        <title>Chromosome-level genome assembly of a human fungal pathogen reveals clustering of transcriptionally co-regulated genes.</title>
        <authorList>
            <person name="Voorhies M."/>
            <person name="Cohen S."/>
            <person name="Shea T.P."/>
            <person name="Petrus S."/>
            <person name="Munoz J.F."/>
            <person name="Poplawski S."/>
            <person name="Goldman W.E."/>
            <person name="Michael T."/>
            <person name="Cuomo C.A."/>
            <person name="Sil A."/>
            <person name="Beyhan S."/>
        </authorList>
    </citation>
    <scope>NUCLEOTIDE SEQUENCE [LARGE SCALE GENOMIC DNA]</scope>
    <source>
        <strain evidence="11 12">G184AR</strain>
    </source>
</reference>
<dbReference type="SMART" id="SM00355">
    <property type="entry name" value="ZnF_C2H2"/>
    <property type="match status" value="4"/>
</dbReference>
<feature type="compositionally biased region" description="Polar residues" evidence="9">
    <location>
        <begin position="262"/>
        <end position="277"/>
    </location>
</feature>
<evidence type="ECO:0000256" key="9">
    <source>
        <dbReference type="SAM" id="MobiDB-lite"/>
    </source>
</evidence>
<keyword evidence="3 8" id="KW-0863">Zinc-finger</keyword>
<dbReference type="VEuPathDB" id="FungiDB:I7I52_03044"/>
<feature type="compositionally biased region" description="Polar residues" evidence="9">
    <location>
        <begin position="31"/>
        <end position="82"/>
    </location>
</feature>
<dbReference type="GO" id="GO:0008270">
    <property type="term" value="F:zinc ion binding"/>
    <property type="evidence" value="ECO:0007669"/>
    <property type="project" value="UniProtKB-KW"/>
</dbReference>
<evidence type="ECO:0000256" key="5">
    <source>
        <dbReference type="ARBA" id="ARBA00023015"/>
    </source>
</evidence>
<keyword evidence="5" id="KW-0805">Transcription regulation</keyword>
<feature type="domain" description="C2H2-type" evidence="10">
    <location>
        <begin position="118"/>
        <end position="145"/>
    </location>
</feature>
<feature type="domain" description="C2H2-type" evidence="10">
    <location>
        <begin position="176"/>
        <end position="203"/>
    </location>
</feature>
<dbReference type="Gene3D" id="3.30.160.60">
    <property type="entry name" value="Classic Zinc Finger"/>
    <property type="match status" value="4"/>
</dbReference>
<organism evidence="11 12">
    <name type="scientific">Ajellomyces capsulatus</name>
    <name type="common">Darling's disease fungus</name>
    <name type="synonym">Histoplasma capsulatum</name>
    <dbReference type="NCBI Taxonomy" id="5037"/>
    <lineage>
        <taxon>Eukaryota</taxon>
        <taxon>Fungi</taxon>
        <taxon>Dikarya</taxon>
        <taxon>Ascomycota</taxon>
        <taxon>Pezizomycotina</taxon>
        <taxon>Eurotiomycetes</taxon>
        <taxon>Eurotiomycetidae</taxon>
        <taxon>Onygenales</taxon>
        <taxon>Ajellomycetaceae</taxon>
        <taxon>Histoplasma</taxon>
    </lineage>
</organism>
<dbReference type="FunFam" id="3.30.160.60:FF:001949">
    <property type="entry name" value="zinc finger protein 62 homolog isoform X2"/>
    <property type="match status" value="1"/>
</dbReference>
<proteinExistence type="predicted"/>
<feature type="domain" description="C2H2-type" evidence="10">
    <location>
        <begin position="146"/>
        <end position="175"/>
    </location>
</feature>